<dbReference type="CDD" id="cd00408">
    <property type="entry name" value="DHDPS-like"/>
    <property type="match status" value="1"/>
</dbReference>
<evidence type="ECO:0000256" key="4">
    <source>
        <dbReference type="PIRSR" id="PIRSR001365-2"/>
    </source>
</evidence>
<dbReference type="Pfam" id="PF00701">
    <property type="entry name" value="DHDPS"/>
    <property type="match status" value="1"/>
</dbReference>
<protein>
    <submittedName>
        <fullName evidence="5">Dihydrodipicolinate synthase</fullName>
    </submittedName>
</protein>
<dbReference type="Gene3D" id="3.20.20.70">
    <property type="entry name" value="Aldolase class I"/>
    <property type="match status" value="1"/>
</dbReference>
<dbReference type="SUPFAM" id="SSF51569">
    <property type="entry name" value="Aldolase"/>
    <property type="match status" value="1"/>
</dbReference>
<keyword evidence="2" id="KW-0704">Schiff base</keyword>
<evidence type="ECO:0000256" key="1">
    <source>
        <dbReference type="ARBA" id="ARBA00023239"/>
    </source>
</evidence>
<reference evidence="5 6" key="1">
    <citation type="submission" date="2015-08" db="EMBL/GenBank/DDBJ databases">
        <title>Genomes of Isolates from Cabo Rojo, PR.</title>
        <authorList>
            <person name="Sanchez-Nieves R.L."/>
            <person name="Montalvo-Rodriguez R."/>
        </authorList>
    </citation>
    <scope>NUCLEOTIDE SEQUENCE [LARGE SCALE GENOMIC DNA]</scope>
    <source>
        <strain evidence="5 6">5</strain>
    </source>
</reference>
<dbReference type="InterPro" id="IPR020625">
    <property type="entry name" value="Schiff_base-form_aldolases_AS"/>
</dbReference>
<evidence type="ECO:0000256" key="3">
    <source>
        <dbReference type="PIRSR" id="PIRSR001365-1"/>
    </source>
</evidence>
<gene>
    <name evidence="5" type="ORF">AMR74_08960</name>
</gene>
<sequence>MPLFDLPHAAVSPPIVTPFVPDGDAPGGEVDADALASHVDALVEAGIDGVVPCGTTGEFASLDDGERRTVIETVVDAADGRVPVIAGAADTAVSRVRDHLSAAAAAGADAGLVTLPYYHTSTDPDGQRAFLEAVADDAPLPILLYDIPATVGEGIDLDALADAASRESVIGMKDTTGDLTGLEAKVGGTPDSFAVFQGVDAQLYPSASLGVDGGIHALSQAIPEVFDALGEAIRAGDDERALALHRRAVAPLFARCADHGFAPATKVAAAHRGFIPDPAVRPPLTLPDETAREAIRDDVDAALDVV</sequence>
<dbReference type="GO" id="GO:0044281">
    <property type="term" value="P:small molecule metabolic process"/>
    <property type="evidence" value="ECO:0007669"/>
    <property type="project" value="UniProtKB-ARBA"/>
</dbReference>
<dbReference type="RefSeq" id="WP_053771725.1">
    <property type="nucleotide sequence ID" value="NZ_LIST01000003.1"/>
</dbReference>
<dbReference type="GO" id="GO:0008840">
    <property type="term" value="F:4-hydroxy-tetrahydrodipicolinate synthase activity"/>
    <property type="evidence" value="ECO:0007669"/>
    <property type="project" value="TreeGrafter"/>
</dbReference>
<dbReference type="InterPro" id="IPR013785">
    <property type="entry name" value="Aldolase_TIM"/>
</dbReference>
<evidence type="ECO:0000313" key="5">
    <source>
        <dbReference type="EMBL" id="KOX96556.1"/>
    </source>
</evidence>
<feature type="active site" description="Proton donor/acceptor" evidence="3">
    <location>
        <position position="145"/>
    </location>
</feature>
<dbReference type="PROSITE" id="PS00666">
    <property type="entry name" value="DHDPS_2"/>
    <property type="match status" value="1"/>
</dbReference>
<keyword evidence="6" id="KW-1185">Reference proteome</keyword>
<dbReference type="PIRSF" id="PIRSF001365">
    <property type="entry name" value="DHDPS"/>
    <property type="match status" value="1"/>
</dbReference>
<dbReference type="InterPro" id="IPR020624">
    <property type="entry name" value="Schiff_base-form_aldolases_CS"/>
</dbReference>
<feature type="active site" description="Schiff-base intermediate with substrate" evidence="3">
    <location>
        <position position="173"/>
    </location>
</feature>
<dbReference type="OrthoDB" id="350860at2157"/>
<dbReference type="STRING" id="1765655.AMR74_08960"/>
<dbReference type="PANTHER" id="PTHR12128:SF66">
    <property type="entry name" value="4-HYDROXY-2-OXOGLUTARATE ALDOLASE, MITOCHONDRIAL"/>
    <property type="match status" value="1"/>
</dbReference>
<evidence type="ECO:0000256" key="2">
    <source>
        <dbReference type="ARBA" id="ARBA00023270"/>
    </source>
</evidence>
<dbReference type="SMART" id="SM01130">
    <property type="entry name" value="DHDPS"/>
    <property type="match status" value="1"/>
</dbReference>
<feature type="binding site" evidence="4">
    <location>
        <position position="56"/>
    </location>
    <ligand>
        <name>pyruvate</name>
        <dbReference type="ChEBI" id="CHEBI:15361"/>
    </ligand>
</feature>
<dbReference type="PROSITE" id="PS00665">
    <property type="entry name" value="DHDPS_1"/>
    <property type="match status" value="1"/>
</dbReference>
<keyword evidence="1" id="KW-0456">Lyase</keyword>
<dbReference type="PANTHER" id="PTHR12128">
    <property type="entry name" value="DIHYDRODIPICOLINATE SYNTHASE"/>
    <property type="match status" value="1"/>
</dbReference>
<dbReference type="PRINTS" id="PR00146">
    <property type="entry name" value="DHPICSNTHASE"/>
</dbReference>
<organism evidence="5 6">
    <name type="scientific">Halorubrum tropicale</name>
    <dbReference type="NCBI Taxonomy" id="1765655"/>
    <lineage>
        <taxon>Archaea</taxon>
        <taxon>Methanobacteriati</taxon>
        <taxon>Methanobacteriota</taxon>
        <taxon>Stenosarchaea group</taxon>
        <taxon>Halobacteria</taxon>
        <taxon>Halobacteriales</taxon>
        <taxon>Haloferacaceae</taxon>
        <taxon>Halorubrum</taxon>
    </lineage>
</organism>
<dbReference type="InterPro" id="IPR002220">
    <property type="entry name" value="DapA-like"/>
</dbReference>
<feature type="binding site" evidence="4">
    <location>
        <position position="215"/>
    </location>
    <ligand>
        <name>pyruvate</name>
        <dbReference type="ChEBI" id="CHEBI:15361"/>
    </ligand>
</feature>
<dbReference type="Proteomes" id="UP000037747">
    <property type="component" value="Unassembled WGS sequence"/>
</dbReference>
<name>A0A0N0UAJ4_9EURY</name>
<dbReference type="PATRIC" id="fig|1705389.3.peg.2562"/>
<dbReference type="AlphaFoldDB" id="A0A0N0UAJ4"/>
<proteinExistence type="predicted"/>
<accession>A0A0N0UAJ4</accession>
<evidence type="ECO:0000313" key="6">
    <source>
        <dbReference type="Proteomes" id="UP000037747"/>
    </source>
</evidence>
<dbReference type="EMBL" id="LIST01000003">
    <property type="protein sequence ID" value="KOX96556.1"/>
    <property type="molecule type" value="Genomic_DNA"/>
</dbReference>
<dbReference type="GO" id="GO:0008675">
    <property type="term" value="F:2-dehydro-3-deoxy-phosphogluconate aldolase activity"/>
    <property type="evidence" value="ECO:0007669"/>
    <property type="project" value="UniProtKB-ARBA"/>
</dbReference>
<comment type="caution">
    <text evidence="5">The sequence shown here is derived from an EMBL/GenBank/DDBJ whole genome shotgun (WGS) entry which is preliminary data.</text>
</comment>